<dbReference type="Proteomes" id="UP000093807">
    <property type="component" value="Unassembled WGS sequence"/>
</dbReference>
<organism evidence="6 7">
    <name type="scientific">Flavobacterium succinicans</name>
    <dbReference type="NCBI Taxonomy" id="29536"/>
    <lineage>
        <taxon>Bacteria</taxon>
        <taxon>Pseudomonadati</taxon>
        <taxon>Bacteroidota</taxon>
        <taxon>Flavobacteriia</taxon>
        <taxon>Flavobacteriales</taxon>
        <taxon>Flavobacteriaceae</taxon>
        <taxon>Flavobacterium</taxon>
    </lineage>
</organism>
<dbReference type="GO" id="GO:0009279">
    <property type="term" value="C:cell outer membrane"/>
    <property type="evidence" value="ECO:0007669"/>
    <property type="project" value="UniProtKB-SubCell"/>
</dbReference>
<comment type="caution">
    <text evidence="6">The sequence shown here is derived from an EMBL/GenBank/DDBJ whole genome shotgun (WGS) entry which is preliminary data.</text>
</comment>
<evidence type="ECO:0000259" key="4">
    <source>
        <dbReference type="Pfam" id="PF07715"/>
    </source>
</evidence>
<keyword evidence="2" id="KW-0472">Membrane</keyword>
<evidence type="ECO:0000313" key="6">
    <source>
        <dbReference type="EMBL" id="OAZ03591.1"/>
    </source>
</evidence>
<dbReference type="PANTHER" id="PTHR40980">
    <property type="entry name" value="PLUG DOMAIN-CONTAINING PROTEIN"/>
    <property type="match status" value="1"/>
</dbReference>
<feature type="domain" description="TonB-dependent receptor plug" evidence="4">
    <location>
        <begin position="162"/>
        <end position="258"/>
    </location>
</feature>
<dbReference type="EMBL" id="JMTM01000053">
    <property type="protein sequence ID" value="OAZ03591.1"/>
    <property type="molecule type" value="Genomic_DNA"/>
</dbReference>
<dbReference type="InterPro" id="IPR036942">
    <property type="entry name" value="Beta-barrel_TonB_sf"/>
</dbReference>
<dbReference type="PATRIC" id="fig|29536.5.peg.1958"/>
<evidence type="ECO:0000313" key="7">
    <source>
        <dbReference type="Proteomes" id="UP000093807"/>
    </source>
</evidence>
<dbReference type="InterPro" id="IPR008969">
    <property type="entry name" value="CarboxyPept-like_regulatory"/>
</dbReference>
<dbReference type="Pfam" id="PF13715">
    <property type="entry name" value="CarbopepD_reg_2"/>
    <property type="match status" value="1"/>
</dbReference>
<dbReference type="InterPro" id="IPR041700">
    <property type="entry name" value="OMP_b-brl_3"/>
</dbReference>
<accession>A0A199XQR6</accession>
<dbReference type="Pfam" id="PF14905">
    <property type="entry name" value="OMP_b-brl_3"/>
    <property type="match status" value="1"/>
</dbReference>
<dbReference type="Gene3D" id="2.170.130.10">
    <property type="entry name" value="TonB-dependent receptor, plug domain"/>
    <property type="match status" value="1"/>
</dbReference>
<sequence>MIIKYNVNIEITSGLKHGCYFAPNKQRQQMKLKFLILTLFISVLGFSQNKGTITGILSDKDSNNQPLPFANVTLKGTKIGVNTDIDGKYTLSAAAGSYVLQFSFVGYESVEVAVTVKANETITVNKSIGSGSYKLQDVVVKAAAPNRQKETALLLEQKNAVEIKQSIGAQELARKGVSDVATAVTKTTGITKQEGSGNIFVRGLGDRYNSTTMNGMPIPSNDPEKKNINLDIFSTDILEYVSIDKVYSSRLYGDFAGGNVDIVSKDYKGKGFLKIDIGSKVNTNALQNDNFSLQKGINSLGFSTSTIPSNPLTNYNYNSLNLDTKNPIASSVGISAGNSFKIGSESKLNVFTTVSFGTDFTSRSDGSAKGAVNGNGVVFKDFKNYTLDSYNTNFTAMLNLGYKINNSNKVSFNSVFINTSSLSKEEYTGLIIDIANDGNGLIRRNKFEKNTLWINQLLGDHKLSDRSNFNWGLSLNTIDGDMPDRNQNIFRKEAAGYQLSNISAPDNHRYFQQLQETEAAANMAVDYKFNKTGEGEYKGKFTLGYNGRMKKRDFEATQFNFKTNANAAATIVDPNNLDLFYNQTNLSNNVFQISTFRGNAQVSNALDPQTYNGEQFINGGFLNTEYNFGKLTGVLGLRGEYVFQKIRWNTQLDPSGNGYDELEKIAFLPSLTLKYELNEKQNLRFGFSKTYTLPQFKERALFVYEDVTEVKVGNPDLYASDDYNFDLKWEMFPTSDELLSVTGFGKYIMNPINEVTIASSTNDISFINTGDYGYVAGAEVEYRKTIFNFDDTNAKKLSAGINASYLYSNQELSTSKVINETAYNVVFTDEKSKFTGASDLLLNADVSFFNEWNNKESNLTSTLAYTYFSDRVYAIGTNDRGNLVDKAFGSLDFITKMKLNKKIGIDFIVKNILDPKINRVQENASGDINVLSYKKGLNVGLNLNYQF</sequence>
<evidence type="ECO:0000256" key="2">
    <source>
        <dbReference type="ARBA" id="ARBA00023136"/>
    </source>
</evidence>
<keyword evidence="7" id="KW-1185">Reference proteome</keyword>
<evidence type="ECO:0000256" key="1">
    <source>
        <dbReference type="ARBA" id="ARBA00004442"/>
    </source>
</evidence>
<feature type="domain" description="Outer membrane protein beta-barrel" evidence="5">
    <location>
        <begin position="586"/>
        <end position="945"/>
    </location>
</feature>
<proteinExistence type="predicted"/>
<evidence type="ECO:0000256" key="3">
    <source>
        <dbReference type="ARBA" id="ARBA00023237"/>
    </source>
</evidence>
<dbReference type="InterPro" id="IPR012910">
    <property type="entry name" value="Plug_dom"/>
</dbReference>
<comment type="subcellular location">
    <subcellularLocation>
        <location evidence="1">Cell outer membrane</location>
    </subcellularLocation>
</comment>
<dbReference type="Pfam" id="PF07715">
    <property type="entry name" value="Plug"/>
    <property type="match status" value="1"/>
</dbReference>
<gene>
    <name evidence="6" type="primary">susC_14</name>
    <name evidence="6" type="ORF">FLB_18670</name>
</gene>
<keyword evidence="6" id="KW-0675">Receptor</keyword>
<reference evidence="6 7" key="1">
    <citation type="submission" date="2016-06" db="EMBL/GenBank/DDBJ databases">
        <title>Draft genome sequence of Flavobacterium succinicans strain DD5b.</title>
        <authorList>
            <person name="Poehlein A."/>
            <person name="Daniel R."/>
            <person name="Simeonova D.D."/>
        </authorList>
    </citation>
    <scope>NUCLEOTIDE SEQUENCE [LARGE SCALE GENOMIC DNA]</scope>
    <source>
        <strain evidence="6 7">DD5b</strain>
    </source>
</reference>
<dbReference type="PANTHER" id="PTHR40980:SF5">
    <property type="entry name" value="TONB-DEPENDENT RECEPTOR"/>
    <property type="match status" value="1"/>
</dbReference>
<evidence type="ECO:0000259" key="5">
    <source>
        <dbReference type="Pfam" id="PF14905"/>
    </source>
</evidence>
<dbReference type="Gene3D" id="2.40.170.20">
    <property type="entry name" value="TonB-dependent receptor, beta-barrel domain"/>
    <property type="match status" value="1"/>
</dbReference>
<dbReference type="AlphaFoldDB" id="A0A199XQR6"/>
<protein>
    <submittedName>
        <fullName evidence="6">TonB-dependent receptor SusC</fullName>
    </submittedName>
</protein>
<dbReference type="SUPFAM" id="SSF56935">
    <property type="entry name" value="Porins"/>
    <property type="match status" value="1"/>
</dbReference>
<dbReference type="Gene3D" id="2.60.40.1120">
    <property type="entry name" value="Carboxypeptidase-like, regulatory domain"/>
    <property type="match status" value="1"/>
</dbReference>
<dbReference type="SUPFAM" id="SSF49464">
    <property type="entry name" value="Carboxypeptidase regulatory domain-like"/>
    <property type="match status" value="1"/>
</dbReference>
<name>A0A199XQR6_9FLAO</name>
<dbReference type="InterPro" id="IPR037066">
    <property type="entry name" value="Plug_dom_sf"/>
</dbReference>
<keyword evidence="3" id="KW-0998">Cell outer membrane</keyword>